<keyword evidence="6" id="KW-0106">Calcium</keyword>
<reference evidence="9 10" key="1">
    <citation type="submission" date="2022-08" db="EMBL/GenBank/DDBJ databases">
        <title>Bacterial and archaeal communities from various locations to study Microbial Dark Matter (Phase II).</title>
        <authorList>
            <person name="Stepanauskas R."/>
        </authorList>
    </citation>
    <scope>NUCLEOTIDE SEQUENCE [LARGE SCALE GENOMIC DNA]</scope>
    <source>
        <strain evidence="9 10">PD1</strain>
    </source>
</reference>
<keyword evidence="10" id="KW-1185">Reference proteome</keyword>
<dbReference type="Gene3D" id="3.30.1120.10">
    <property type="match status" value="1"/>
</dbReference>
<dbReference type="InterPro" id="IPR000917">
    <property type="entry name" value="Sulfatase_N"/>
</dbReference>
<evidence type="ECO:0000313" key="9">
    <source>
        <dbReference type="EMBL" id="MCS3919363.1"/>
    </source>
</evidence>
<evidence type="ECO:0000256" key="5">
    <source>
        <dbReference type="ARBA" id="ARBA00022801"/>
    </source>
</evidence>
<dbReference type="CDD" id="cd16144">
    <property type="entry name" value="ARS_like"/>
    <property type="match status" value="1"/>
</dbReference>
<comment type="cofactor">
    <cofactor evidence="1">
        <name>Ca(2+)</name>
        <dbReference type="ChEBI" id="CHEBI:29108"/>
    </cofactor>
</comment>
<evidence type="ECO:0000256" key="1">
    <source>
        <dbReference type="ARBA" id="ARBA00001913"/>
    </source>
</evidence>
<dbReference type="PROSITE" id="PS00523">
    <property type="entry name" value="SULFATASE_1"/>
    <property type="match status" value="1"/>
</dbReference>
<evidence type="ECO:0000256" key="6">
    <source>
        <dbReference type="ARBA" id="ARBA00022837"/>
    </source>
</evidence>
<evidence type="ECO:0000313" key="10">
    <source>
        <dbReference type="Proteomes" id="UP001204798"/>
    </source>
</evidence>
<evidence type="ECO:0000256" key="3">
    <source>
        <dbReference type="ARBA" id="ARBA00022723"/>
    </source>
</evidence>
<proteinExistence type="inferred from homology"/>
<dbReference type="RefSeq" id="WP_259095717.1">
    <property type="nucleotide sequence ID" value="NZ_CP130454.1"/>
</dbReference>
<gene>
    <name evidence="9" type="ORF">M2350_001776</name>
</gene>
<keyword evidence="4" id="KW-0732">Signal</keyword>
<evidence type="ECO:0000256" key="2">
    <source>
        <dbReference type="ARBA" id="ARBA00008779"/>
    </source>
</evidence>
<feature type="compositionally biased region" description="Basic and acidic residues" evidence="7">
    <location>
        <begin position="7"/>
        <end position="21"/>
    </location>
</feature>
<dbReference type="Gene3D" id="3.40.720.10">
    <property type="entry name" value="Alkaline Phosphatase, subunit A"/>
    <property type="match status" value="1"/>
</dbReference>
<dbReference type="EMBL" id="JANUCP010000003">
    <property type="protein sequence ID" value="MCS3919363.1"/>
    <property type="molecule type" value="Genomic_DNA"/>
</dbReference>
<accession>A0ABT2ER14</accession>
<dbReference type="InterPro" id="IPR017850">
    <property type="entry name" value="Alkaline_phosphatase_core_sf"/>
</dbReference>
<dbReference type="InterPro" id="IPR024607">
    <property type="entry name" value="Sulfatase_CS"/>
</dbReference>
<feature type="region of interest" description="Disordered" evidence="7">
    <location>
        <begin position="1"/>
        <end position="21"/>
    </location>
</feature>
<keyword evidence="3" id="KW-0479">Metal-binding</keyword>
<dbReference type="InterPro" id="IPR050738">
    <property type="entry name" value="Sulfatase"/>
</dbReference>
<dbReference type="PANTHER" id="PTHR42693">
    <property type="entry name" value="ARYLSULFATASE FAMILY MEMBER"/>
    <property type="match status" value="1"/>
</dbReference>
<dbReference type="SUPFAM" id="SSF53649">
    <property type="entry name" value="Alkaline phosphatase-like"/>
    <property type="match status" value="1"/>
</dbReference>
<organism evidence="9 10">
    <name type="scientific">Candidatus Fervidibacter sacchari</name>
    <dbReference type="NCBI Taxonomy" id="1448929"/>
    <lineage>
        <taxon>Bacteria</taxon>
        <taxon>Candidatus Fervidibacterota</taxon>
        <taxon>Candidatus Fervidibacter</taxon>
    </lineage>
</organism>
<dbReference type="Pfam" id="PF00884">
    <property type="entry name" value="Sulfatase"/>
    <property type="match status" value="1"/>
</dbReference>
<dbReference type="PANTHER" id="PTHR42693:SF42">
    <property type="entry name" value="ARYLSULFATASE G"/>
    <property type="match status" value="1"/>
</dbReference>
<evidence type="ECO:0000259" key="8">
    <source>
        <dbReference type="Pfam" id="PF00884"/>
    </source>
</evidence>
<evidence type="ECO:0000256" key="7">
    <source>
        <dbReference type="SAM" id="MobiDB-lite"/>
    </source>
</evidence>
<protein>
    <submittedName>
        <fullName evidence="9">Arylsulfatase A-like enzyme</fullName>
    </submittedName>
</protein>
<name>A0ABT2ER14_9BACT</name>
<comment type="similarity">
    <text evidence="2">Belongs to the sulfatase family.</text>
</comment>
<dbReference type="Proteomes" id="UP001204798">
    <property type="component" value="Unassembled WGS sequence"/>
</dbReference>
<sequence length="648" mass="73357">MTIQQSRMKEATEKEVADREGGRDVRRRDFLKFGVRTTLAVNLMRPSSANQRPNIVFVLADDLGWRDLGCYGSNFYETPNIDRLAQMGMRFTNAYAANPLCSPTRASILTGQYPCRLRITMPNGHLREELLDPTVPSSGPPSQKAVTPQVRNRLPFETYTLAEALRDVGYRTAHFGKWHLGWSPYNPENHGFDFSFPPNQSWPGPPNYFAPFRKDAVKDIPELRDAPEGKHIDEIVVEQALNFIRQNRSRPFFVNLWLFSVHAPFQGREDLIAKYRQKAEQMPDNPQRNPIMGAMIEAMDSCIGMFLRGLEEMGLMENTIIVFTSDNGGNMYDRIGLGLPPTNNAPLRNGKASLYEGGTRVPLIVVWKGRIKPNSISDAIVSSIDFFPTLVEAAGAKVPKEHVVDGVNLLPVLLGHGSLQREAIFCHFPHYIPATGTVPGVWVRKGDWKLIRFFCDNDDQTDRFELYNLQEDIGETTNLAEKYPELVHELNALIDRHLQETQALVPTKNPNYRPPVAGWQPSQDARLSLKGGMLVVESIGGDPFIFTNDVPKVQGTLIVKVRMASKSKGIAQVNWATEKERQFSPQRKVVFNPIHDGHWHEYEVRFTCDAPLLSLRLDPCSAPGVVQIDWIRLVSEDGRLLRTWEFER</sequence>
<evidence type="ECO:0000256" key="4">
    <source>
        <dbReference type="ARBA" id="ARBA00022729"/>
    </source>
</evidence>
<keyword evidence="5" id="KW-0378">Hydrolase</keyword>
<comment type="caution">
    <text evidence="9">The sequence shown here is derived from an EMBL/GenBank/DDBJ whole genome shotgun (WGS) entry which is preliminary data.</text>
</comment>
<feature type="domain" description="Sulfatase N-terminal" evidence="8">
    <location>
        <begin position="53"/>
        <end position="396"/>
    </location>
</feature>